<keyword evidence="2" id="KW-1185">Reference proteome</keyword>
<evidence type="ECO:0000313" key="2">
    <source>
        <dbReference type="Proteomes" id="UP001500635"/>
    </source>
</evidence>
<proteinExistence type="predicted"/>
<name>A0ABP8JTU7_9ACTN</name>
<evidence type="ECO:0000313" key="1">
    <source>
        <dbReference type="EMBL" id="GAA4395964.1"/>
    </source>
</evidence>
<dbReference type="EMBL" id="BAABFR010000046">
    <property type="protein sequence ID" value="GAA4395964.1"/>
    <property type="molecule type" value="Genomic_DNA"/>
</dbReference>
<protein>
    <submittedName>
        <fullName evidence="1">Uncharacterized protein</fullName>
    </submittedName>
</protein>
<gene>
    <name evidence="1" type="ORF">GCM10023147_29740</name>
</gene>
<organism evidence="1 2">
    <name type="scientific">Tsukamurella soli</name>
    <dbReference type="NCBI Taxonomy" id="644556"/>
    <lineage>
        <taxon>Bacteria</taxon>
        <taxon>Bacillati</taxon>
        <taxon>Actinomycetota</taxon>
        <taxon>Actinomycetes</taxon>
        <taxon>Mycobacteriales</taxon>
        <taxon>Tsukamurellaceae</taxon>
        <taxon>Tsukamurella</taxon>
    </lineage>
</organism>
<accession>A0ABP8JTU7</accession>
<sequence>MSRQGGLADPRHVQQDGLDPVELLGEWQQELETRPEAVEHQQGCVSGTSRLDRVPDSFAHDVEVTDSNLVGYVVTAGFTHSRHVPDLSAYDDSS</sequence>
<dbReference type="Proteomes" id="UP001500635">
    <property type="component" value="Unassembled WGS sequence"/>
</dbReference>
<comment type="caution">
    <text evidence="1">The sequence shown here is derived from an EMBL/GenBank/DDBJ whole genome shotgun (WGS) entry which is preliminary data.</text>
</comment>
<reference evidence="2" key="1">
    <citation type="journal article" date="2019" name="Int. J. Syst. Evol. Microbiol.">
        <title>The Global Catalogue of Microorganisms (GCM) 10K type strain sequencing project: providing services to taxonomists for standard genome sequencing and annotation.</title>
        <authorList>
            <consortium name="The Broad Institute Genomics Platform"/>
            <consortium name="The Broad Institute Genome Sequencing Center for Infectious Disease"/>
            <person name="Wu L."/>
            <person name="Ma J."/>
        </authorList>
    </citation>
    <scope>NUCLEOTIDE SEQUENCE [LARGE SCALE GENOMIC DNA]</scope>
    <source>
        <strain evidence="2">JCM 17688</strain>
    </source>
</reference>